<evidence type="ECO:0000256" key="4">
    <source>
        <dbReference type="ARBA" id="ARBA00022723"/>
    </source>
</evidence>
<evidence type="ECO:0000256" key="13">
    <source>
        <dbReference type="ARBA" id="ARBA00023170"/>
    </source>
</evidence>
<dbReference type="GeneID" id="117664764"/>
<evidence type="ECO:0000256" key="1">
    <source>
        <dbReference type="ARBA" id="ARBA00004479"/>
    </source>
</evidence>
<dbReference type="GO" id="GO:0007229">
    <property type="term" value="P:integrin-mediated signaling pathway"/>
    <property type="evidence" value="ECO:0007669"/>
    <property type="project" value="UniProtKB-KW"/>
</dbReference>
<dbReference type="GO" id="GO:0033627">
    <property type="term" value="P:cell adhesion mediated by integrin"/>
    <property type="evidence" value="ECO:0007669"/>
    <property type="project" value="TreeGrafter"/>
</dbReference>
<dbReference type="PRINTS" id="PR01185">
    <property type="entry name" value="INTEGRINA"/>
</dbReference>
<evidence type="ECO:0000313" key="20">
    <source>
        <dbReference type="Proteomes" id="UP001652622"/>
    </source>
</evidence>
<proteinExistence type="inferred from homology"/>
<evidence type="ECO:0000256" key="15">
    <source>
        <dbReference type="PROSITE-ProRule" id="PRU00803"/>
    </source>
</evidence>
<feature type="domain" description="Integrin alpha third immunoglobulin-like" evidence="19">
    <location>
        <begin position="753"/>
        <end position="953"/>
    </location>
</feature>
<evidence type="ECO:0000256" key="12">
    <source>
        <dbReference type="ARBA" id="ARBA00023157"/>
    </source>
</evidence>
<dbReference type="Gene3D" id="2.130.10.130">
    <property type="entry name" value="Integrin alpha, N-terminal"/>
    <property type="match status" value="1"/>
</dbReference>
<evidence type="ECO:0000256" key="2">
    <source>
        <dbReference type="ARBA" id="ARBA00008054"/>
    </source>
</evidence>
<dbReference type="Gene3D" id="2.60.40.1460">
    <property type="entry name" value="Integrin domains. Chain A, domain 2"/>
    <property type="match status" value="1"/>
</dbReference>
<keyword evidence="14" id="KW-0325">Glycoprotein</keyword>
<dbReference type="GO" id="GO:0098609">
    <property type="term" value="P:cell-cell adhesion"/>
    <property type="evidence" value="ECO:0007669"/>
    <property type="project" value="TreeGrafter"/>
</dbReference>
<dbReference type="InterPro" id="IPR013517">
    <property type="entry name" value="FG-GAP"/>
</dbReference>
<feature type="domain" description="Integrin alpha first immunoglubulin-like" evidence="18">
    <location>
        <begin position="489"/>
        <end position="635"/>
    </location>
</feature>
<dbReference type="FunFam" id="2.60.40.1460:FF:000001">
    <property type="entry name" value="Integrin, alpha V"/>
    <property type="match status" value="1"/>
</dbReference>
<feature type="transmembrane region" description="Helical" evidence="16">
    <location>
        <begin position="964"/>
        <end position="986"/>
    </location>
</feature>
<dbReference type="SMART" id="SM00191">
    <property type="entry name" value="Int_alpha"/>
    <property type="match status" value="5"/>
</dbReference>
<evidence type="ECO:0000256" key="16">
    <source>
        <dbReference type="RuleBase" id="RU003762"/>
    </source>
</evidence>
<reference evidence="21" key="1">
    <citation type="submission" date="2025-08" db="UniProtKB">
        <authorList>
            <consortium name="RefSeq"/>
        </authorList>
    </citation>
    <scope>IDENTIFICATION</scope>
    <source>
        <tissue evidence="21">Blood</tissue>
    </source>
</reference>
<dbReference type="GO" id="GO:0046872">
    <property type="term" value="F:metal ion binding"/>
    <property type="evidence" value="ECO:0007669"/>
    <property type="project" value="UniProtKB-KW"/>
</dbReference>
<keyword evidence="10 16" id="KW-0401">Integrin</keyword>
<evidence type="ECO:0000256" key="10">
    <source>
        <dbReference type="ARBA" id="ARBA00023037"/>
    </source>
</evidence>
<dbReference type="CTD" id="3674"/>
<evidence type="ECO:0000256" key="14">
    <source>
        <dbReference type="ARBA" id="ARBA00023180"/>
    </source>
</evidence>
<dbReference type="PROSITE" id="PS00242">
    <property type="entry name" value="INTEGRIN_ALPHA"/>
    <property type="match status" value="1"/>
</dbReference>
<dbReference type="AlphaFoldDB" id="A0A6P9BM63"/>
<keyword evidence="20" id="KW-1185">Reference proteome</keyword>
<keyword evidence="6" id="KW-0677">Repeat</keyword>
<dbReference type="Gene3D" id="1.20.5.930">
    <property type="entry name" value="Bicelle-embedded integrin alpha(iib) transmembrane segment"/>
    <property type="match status" value="1"/>
</dbReference>
<comment type="caution">
    <text evidence="16">Lacks conserved residue(s) required for the propagation of feature annotation.</text>
</comment>
<evidence type="ECO:0000256" key="7">
    <source>
        <dbReference type="ARBA" id="ARBA00022837"/>
    </source>
</evidence>
<dbReference type="InterPro" id="IPR013649">
    <property type="entry name" value="Integrin_alpha_Ig-like_1"/>
</dbReference>
<dbReference type="InterPro" id="IPR032695">
    <property type="entry name" value="Integrin_dom_sf"/>
</dbReference>
<feature type="repeat" description="FG-GAP" evidence="15">
    <location>
        <begin position="314"/>
        <end position="379"/>
    </location>
</feature>
<dbReference type="InterPro" id="IPR013519">
    <property type="entry name" value="Int_alpha_beta-p"/>
</dbReference>
<dbReference type="GO" id="GO:0009897">
    <property type="term" value="C:external side of plasma membrane"/>
    <property type="evidence" value="ECO:0007669"/>
    <property type="project" value="TreeGrafter"/>
</dbReference>
<name>A0A6P9BM63_PANGU</name>
<dbReference type="InterPro" id="IPR028994">
    <property type="entry name" value="Integrin_alpha_N"/>
</dbReference>
<sequence length="1017" mass="113084">MKMFKGHRSLDLLVMVWAFLMGFLFLCQRGWTLNLHADAPTVYSGPTGSYFGFALDFFQDSKGSMNVVVGAPRANTSQPDVIEAGAVYLCPWKPNGSNCIPIEFDTKGDQMAKLGIVTMKTFKSKQWFGASVNTWKQSIVACAPLQHWNAIGNKEETTKTPVGSCFLATGDRQKFSEYSPCRNVQMHSAYNSSSGEKDKRYCEIGFSFTISQSGRLMLGAPGGYYFTGLFYSVALSNVEAKYPDSSSVLLWYVNSELITEDYITNKYDDGYQGYSVALGEFNEDSTSQEYVVGIPNMSLTQGAVEILTWTDKFHILWTISSEQVASYFGHTVAVADINGDGKDDLLVGAPLFMERRSDWKLYEVGRVYLYLQRRSPRPYRTPWQKLTGRDVYGRFGMAIAPLGDIDQDGYIDIAIGAPFAGKDGGGQVYIYCGHSEGLSASPSQILKSPFSESAGFGFAIRGASDIDFNGYPDVLVGAFRTNKVAVYRAQPMITLKAHLSIPDVLDSESKTCPGAQASCFNIQMCVRMLGKNIPSEIELNTELQLDHMKQKFGRRVLLLQTNQPSQLFQLKLSKKIPLTCKNVTAYLRDQADFKDKLSAIVVSLNFSLASFSRTGILQPILSGQLMVQEQTRIILDCGEDNICIPDLKLSAHTNEAFLLIGAENVVLIQITATNAGEGAYETELVAELPFGAYFQRANSSTQKLICNFRKTNETQLVSCEVGNPMKSHTEIKMDLELSISQLEDANSSIAFVLQLKRISIPATTVLPWTIENFKNKSNDVDDYGPKIEHIYRLQNAGPSTVSGADLLVYFPSHFWKGSLLYITRVSTEGNIVCLSTNETNPLKLNVQKPTIAPSNWHWRERRDVSFSTFKEHIEVNCSSQLCAVIHCQVGTLERGHGAMVTIHSVLWLPSFQEFPKQLLIQSRAQFIATGMPYNIQPEVLPNGAALAKTLVEWVNPDAERDIPIWWILTAVLVGLFLLAVFIIVLWKTGFFKRKRPPTEDEEQLTHDPGVQSAGEGQ</sequence>
<keyword evidence="9 16" id="KW-1133">Transmembrane helix</keyword>
<keyword evidence="8 16" id="KW-0130">Cell adhesion</keyword>
<evidence type="ECO:0000256" key="6">
    <source>
        <dbReference type="ARBA" id="ARBA00022737"/>
    </source>
</evidence>
<dbReference type="SUPFAM" id="SSF69318">
    <property type="entry name" value="Integrin alpha N-terminal domain"/>
    <property type="match status" value="1"/>
</dbReference>
<evidence type="ECO:0000256" key="9">
    <source>
        <dbReference type="ARBA" id="ARBA00022989"/>
    </source>
</evidence>
<evidence type="ECO:0000256" key="3">
    <source>
        <dbReference type="ARBA" id="ARBA00022692"/>
    </source>
</evidence>
<dbReference type="Proteomes" id="UP001652622">
    <property type="component" value="Unplaced"/>
</dbReference>
<evidence type="ECO:0000256" key="5">
    <source>
        <dbReference type="ARBA" id="ARBA00022729"/>
    </source>
</evidence>
<evidence type="ECO:0000256" key="11">
    <source>
        <dbReference type="ARBA" id="ARBA00023136"/>
    </source>
</evidence>
<keyword evidence="7" id="KW-0106">Calcium</keyword>
<evidence type="ECO:0000256" key="8">
    <source>
        <dbReference type="ARBA" id="ARBA00022889"/>
    </source>
</evidence>
<keyword evidence="5" id="KW-0732">Signal</keyword>
<evidence type="ECO:0000259" key="19">
    <source>
        <dbReference type="Pfam" id="PF20806"/>
    </source>
</evidence>
<dbReference type="FunFam" id="1.20.5.930:FF:000001">
    <property type="entry name" value="Integrin subunit alpha V"/>
    <property type="match status" value="1"/>
</dbReference>
<evidence type="ECO:0000259" key="18">
    <source>
        <dbReference type="Pfam" id="PF08441"/>
    </source>
</evidence>
<dbReference type="PANTHER" id="PTHR23220">
    <property type="entry name" value="INTEGRIN ALPHA"/>
    <property type="match status" value="1"/>
</dbReference>
<comment type="similarity">
    <text evidence="2 16">Belongs to the integrin alpha chain family.</text>
</comment>
<keyword evidence="12" id="KW-1015">Disulfide bond</keyword>
<evidence type="ECO:0000313" key="21">
    <source>
        <dbReference type="RefSeq" id="XP_034271938.1"/>
    </source>
</evidence>
<dbReference type="Pfam" id="PF20806">
    <property type="entry name" value="Integrin_A_Ig_3"/>
    <property type="match status" value="1"/>
</dbReference>
<dbReference type="GO" id="GO:0001525">
    <property type="term" value="P:angiogenesis"/>
    <property type="evidence" value="ECO:0007669"/>
    <property type="project" value="TreeGrafter"/>
</dbReference>
<keyword evidence="3 16" id="KW-0812">Transmembrane</keyword>
<dbReference type="PROSITE" id="PS51470">
    <property type="entry name" value="FG_GAP"/>
    <property type="match status" value="4"/>
</dbReference>
<dbReference type="InterPro" id="IPR018184">
    <property type="entry name" value="Integrin_alpha_C_CS"/>
</dbReference>
<dbReference type="GO" id="GO:0005178">
    <property type="term" value="F:integrin binding"/>
    <property type="evidence" value="ECO:0007669"/>
    <property type="project" value="TreeGrafter"/>
</dbReference>
<dbReference type="PANTHER" id="PTHR23220:SF73">
    <property type="entry name" value="INTEGRIN ALPHA-IIB"/>
    <property type="match status" value="1"/>
</dbReference>
<feature type="repeat" description="FG-GAP" evidence="15">
    <location>
        <begin position="381"/>
        <end position="440"/>
    </location>
</feature>
<dbReference type="Pfam" id="PF08441">
    <property type="entry name" value="Integrin_A_Ig_1"/>
    <property type="match status" value="1"/>
</dbReference>
<dbReference type="GO" id="GO:0008305">
    <property type="term" value="C:integrin complex"/>
    <property type="evidence" value="ECO:0007669"/>
    <property type="project" value="InterPro"/>
</dbReference>
<dbReference type="Gene3D" id="2.60.40.1530">
    <property type="entry name" value="ntegrin, alpha v. Chain A, domain 4"/>
    <property type="match status" value="1"/>
</dbReference>
<dbReference type="GO" id="GO:0007160">
    <property type="term" value="P:cell-matrix adhesion"/>
    <property type="evidence" value="ECO:0007669"/>
    <property type="project" value="TreeGrafter"/>
</dbReference>
<feature type="region of interest" description="Disordered" evidence="17">
    <location>
        <begin position="996"/>
        <end position="1017"/>
    </location>
</feature>
<keyword evidence="11 16" id="KW-0472">Membrane</keyword>
<gene>
    <name evidence="21" type="primary">ITGA2B</name>
</gene>
<accession>A0A6P9BM63</accession>
<keyword evidence="13 16" id="KW-0675">Receptor</keyword>
<evidence type="ECO:0000256" key="17">
    <source>
        <dbReference type="SAM" id="MobiDB-lite"/>
    </source>
</evidence>
<organism evidence="20 21">
    <name type="scientific">Pantherophis guttatus</name>
    <name type="common">Corn snake</name>
    <name type="synonym">Elaphe guttata</name>
    <dbReference type="NCBI Taxonomy" id="94885"/>
    <lineage>
        <taxon>Eukaryota</taxon>
        <taxon>Metazoa</taxon>
        <taxon>Chordata</taxon>
        <taxon>Craniata</taxon>
        <taxon>Vertebrata</taxon>
        <taxon>Euteleostomi</taxon>
        <taxon>Lepidosauria</taxon>
        <taxon>Squamata</taxon>
        <taxon>Bifurcata</taxon>
        <taxon>Unidentata</taxon>
        <taxon>Episquamata</taxon>
        <taxon>Toxicofera</taxon>
        <taxon>Serpentes</taxon>
        <taxon>Colubroidea</taxon>
        <taxon>Colubridae</taxon>
        <taxon>Colubrinae</taxon>
        <taxon>Pantherophis</taxon>
    </lineage>
</organism>
<feature type="repeat" description="FG-GAP" evidence="15">
    <location>
        <begin position="36"/>
        <end position="99"/>
    </location>
</feature>
<dbReference type="InterPro" id="IPR048286">
    <property type="entry name" value="Integrin_alpha_Ig-like_3"/>
</dbReference>
<dbReference type="SUPFAM" id="SSF69179">
    <property type="entry name" value="Integrin domains"/>
    <property type="match status" value="3"/>
</dbReference>
<feature type="transmembrane region" description="Helical" evidence="16">
    <location>
        <begin position="12"/>
        <end position="31"/>
    </location>
</feature>
<dbReference type="Pfam" id="PF01839">
    <property type="entry name" value="FG-GAP"/>
    <property type="match status" value="2"/>
</dbReference>
<comment type="subcellular location">
    <subcellularLocation>
        <location evidence="1 16">Membrane</location>
        <topology evidence="1 16">Single-pass type I membrane protein</topology>
    </subcellularLocation>
</comment>
<protein>
    <submittedName>
        <fullName evidence="21">Integrin alpha-IIb isoform X2</fullName>
    </submittedName>
</protein>
<dbReference type="RefSeq" id="XP_034271938.1">
    <property type="nucleotide sequence ID" value="XM_034416047.2"/>
</dbReference>
<keyword evidence="4" id="KW-0479">Metal-binding</keyword>
<dbReference type="InterPro" id="IPR000413">
    <property type="entry name" value="Integrin_alpha"/>
</dbReference>
<feature type="repeat" description="FG-GAP" evidence="15">
    <location>
        <begin position="443"/>
        <end position="504"/>
    </location>
</feature>